<dbReference type="AlphaFoldDB" id="A0A6F8ZJF6"/>
<dbReference type="Pfam" id="PF00162">
    <property type="entry name" value="PGK"/>
    <property type="match status" value="1"/>
</dbReference>
<evidence type="ECO:0000256" key="12">
    <source>
        <dbReference type="ARBA" id="ARBA00023152"/>
    </source>
</evidence>
<feature type="binding site" evidence="13 15">
    <location>
        <position position="343"/>
    </location>
    <ligand>
        <name>ATP</name>
        <dbReference type="ChEBI" id="CHEBI:30616"/>
    </ligand>
</feature>
<evidence type="ECO:0000256" key="11">
    <source>
        <dbReference type="ARBA" id="ARBA00022840"/>
    </source>
</evidence>
<dbReference type="FunFam" id="3.40.50.1260:FF:000006">
    <property type="entry name" value="Phosphoglycerate kinase"/>
    <property type="match status" value="1"/>
</dbReference>
<gene>
    <name evidence="13 17" type="primary">pgk</name>
    <name evidence="17" type="ORF">R50_2223</name>
</gene>
<dbReference type="Proteomes" id="UP000503399">
    <property type="component" value="Chromosome"/>
</dbReference>
<evidence type="ECO:0000256" key="1">
    <source>
        <dbReference type="ARBA" id="ARBA00000642"/>
    </source>
</evidence>
<dbReference type="InterPro" id="IPR001576">
    <property type="entry name" value="Phosphoglycerate_kinase"/>
</dbReference>
<evidence type="ECO:0000256" key="6">
    <source>
        <dbReference type="ARBA" id="ARBA00016471"/>
    </source>
</evidence>
<evidence type="ECO:0000256" key="15">
    <source>
        <dbReference type="PIRSR" id="PIRSR000724-2"/>
    </source>
</evidence>
<dbReference type="GO" id="GO:0006096">
    <property type="term" value="P:glycolytic process"/>
    <property type="evidence" value="ECO:0007669"/>
    <property type="project" value="UniProtKB-UniRule"/>
</dbReference>
<dbReference type="UniPathway" id="UPA00109">
    <property type="reaction ID" value="UER00185"/>
</dbReference>
<evidence type="ECO:0000256" key="14">
    <source>
        <dbReference type="PIRSR" id="PIRSR000724-1"/>
    </source>
</evidence>
<dbReference type="InterPro" id="IPR036043">
    <property type="entry name" value="Phosphoglycerate_kinase_sf"/>
</dbReference>
<evidence type="ECO:0000256" key="10">
    <source>
        <dbReference type="ARBA" id="ARBA00022777"/>
    </source>
</evidence>
<comment type="subunit">
    <text evidence="4 13">Monomer.</text>
</comment>
<organism evidence="17 18">
    <name type="scientific">Candidatus Hydrogenisulfobacillus filiaventi</name>
    <dbReference type="NCBI Taxonomy" id="2707344"/>
    <lineage>
        <taxon>Bacteria</taxon>
        <taxon>Bacillati</taxon>
        <taxon>Bacillota</taxon>
        <taxon>Clostridia</taxon>
        <taxon>Eubacteriales</taxon>
        <taxon>Clostridiales Family XVII. Incertae Sedis</taxon>
        <taxon>Candidatus Hydrogenisulfobacillus</taxon>
    </lineage>
</organism>
<protein>
    <recommendedName>
        <fullName evidence="6 13">Phosphoglycerate kinase</fullName>
        <ecNumber evidence="5 13">2.7.2.3</ecNumber>
    </recommendedName>
</protein>
<keyword evidence="8 13" id="KW-0808">Transferase</keyword>
<evidence type="ECO:0000256" key="2">
    <source>
        <dbReference type="ARBA" id="ARBA00004838"/>
    </source>
</evidence>
<dbReference type="KEGG" id="hfv:R50_2223"/>
<feature type="binding site" evidence="13 14">
    <location>
        <begin position="41"/>
        <end position="43"/>
    </location>
    <ligand>
        <name>substrate</name>
    </ligand>
</feature>
<evidence type="ECO:0000256" key="9">
    <source>
        <dbReference type="ARBA" id="ARBA00022741"/>
    </source>
</evidence>
<dbReference type="HAMAP" id="MF_00145">
    <property type="entry name" value="Phosphoglyc_kinase"/>
    <property type="match status" value="1"/>
</dbReference>
<evidence type="ECO:0000256" key="16">
    <source>
        <dbReference type="RuleBase" id="RU000532"/>
    </source>
</evidence>
<keyword evidence="10 13" id="KW-0418">Kinase</keyword>
<comment type="similarity">
    <text evidence="3 13 16">Belongs to the phosphoglycerate kinase family.</text>
</comment>
<feature type="binding site" evidence="14">
    <location>
        <position position="138"/>
    </location>
    <ligand>
        <name>(2R)-3-phosphoglycerate</name>
        <dbReference type="ChEBI" id="CHEBI:58272"/>
    </ligand>
</feature>
<name>A0A6F8ZJF6_9FIRM</name>
<keyword evidence="12 13" id="KW-0324">Glycolysis</keyword>
<feature type="binding site" evidence="13">
    <location>
        <position position="138"/>
    </location>
    <ligand>
        <name>substrate</name>
    </ligand>
</feature>
<dbReference type="PROSITE" id="PS00111">
    <property type="entry name" value="PGLYCERATE_KINASE"/>
    <property type="match status" value="1"/>
</dbReference>
<keyword evidence="9 13" id="KW-0547">Nucleotide-binding</keyword>
<keyword evidence="11 13" id="KW-0067">ATP-binding</keyword>
<dbReference type="SUPFAM" id="SSF53748">
    <property type="entry name" value="Phosphoglycerate kinase"/>
    <property type="match status" value="1"/>
</dbReference>
<feature type="binding site" evidence="14">
    <location>
        <position position="171"/>
    </location>
    <ligand>
        <name>(2R)-3-phosphoglycerate</name>
        <dbReference type="ChEBI" id="CHEBI:58272"/>
    </ligand>
</feature>
<dbReference type="GO" id="GO:0005524">
    <property type="term" value="F:ATP binding"/>
    <property type="evidence" value="ECO:0007669"/>
    <property type="project" value="UniProtKB-KW"/>
</dbReference>
<comment type="pathway">
    <text evidence="2 13">Carbohydrate degradation; glycolysis; pyruvate from D-glyceraldehyde 3-phosphate: step 2/5.</text>
</comment>
<dbReference type="InterPro" id="IPR015911">
    <property type="entry name" value="Phosphoglycerate_kinase_CS"/>
</dbReference>
<feature type="binding site" evidence="14">
    <location>
        <position position="57"/>
    </location>
    <ligand>
        <name>(2R)-3-phosphoglycerate</name>
        <dbReference type="ChEBI" id="CHEBI:58272"/>
    </ligand>
</feature>
<dbReference type="GO" id="GO:0005829">
    <property type="term" value="C:cytosol"/>
    <property type="evidence" value="ECO:0007669"/>
    <property type="project" value="TreeGrafter"/>
</dbReference>
<sequence>MRATEAGTVAGSASRTTPVLRTLDDLDRRGLHNRRVLLRVDFNVPLDGAGQVADTSRIEASLPTVRWLLDRGARLVIMSHLGRPKGREERFSLSPVARKLGELLGQPVAFVRDVAGPEAQSAARALVPGHVLMVENLRFEPGETKNDPVFAERLSELGEYYVNDAFGTVHRAHASIVGVPSFIPGAAGFLLERELRALTALRDHPERPYWAIIGGAKVKDKVGLLVRLAEVADGLVIGGGMANTFLAAQGHNLGASRVEAEALDTARDILDRAEKAGIPVVLPQDVVAATAFAADAPHRVAALDDLRPDEMALDVGPATVSAITRALAGARTVFWNGPLGVFEFDAFAQGTMAVARMLADLDATVVVGGGDSLAAVHKAGVVDRISHASTGGGASLEFLEGKVLPGVQALMVPASE</sequence>
<accession>A0A6F8ZJF6</accession>
<reference evidence="17 18" key="1">
    <citation type="submission" date="2020-02" db="EMBL/GenBank/DDBJ databases">
        <authorList>
            <person name="Hogendoorn C."/>
        </authorList>
    </citation>
    <scope>NUCLEOTIDE SEQUENCE [LARGE SCALE GENOMIC DNA]</scope>
    <source>
        <strain evidence="17">R501</strain>
    </source>
</reference>
<feature type="binding site" evidence="13 15">
    <location>
        <position position="221"/>
    </location>
    <ligand>
        <name>ATP</name>
        <dbReference type="ChEBI" id="CHEBI:30616"/>
    </ligand>
</feature>
<dbReference type="FunFam" id="3.40.50.1260:FF:000031">
    <property type="entry name" value="Phosphoglycerate kinase 1"/>
    <property type="match status" value="1"/>
</dbReference>
<dbReference type="GO" id="GO:0004618">
    <property type="term" value="F:phosphoglycerate kinase activity"/>
    <property type="evidence" value="ECO:0007669"/>
    <property type="project" value="UniProtKB-UniRule"/>
</dbReference>
<evidence type="ECO:0000256" key="3">
    <source>
        <dbReference type="ARBA" id="ARBA00008982"/>
    </source>
</evidence>
<dbReference type="EC" id="2.7.2.3" evidence="5 13"/>
<feature type="binding site" evidence="13">
    <location>
        <position position="171"/>
    </location>
    <ligand>
        <name>substrate</name>
    </ligand>
</feature>
<comment type="subcellular location">
    <subcellularLocation>
        <location evidence="13">Cytoplasm</location>
    </subcellularLocation>
</comment>
<dbReference type="Gene3D" id="3.40.50.1260">
    <property type="entry name" value="Phosphoglycerate kinase, N-terminal domain"/>
    <property type="match status" value="2"/>
</dbReference>
<dbReference type="InterPro" id="IPR015824">
    <property type="entry name" value="Phosphoglycerate_kinase_N"/>
</dbReference>
<dbReference type="PANTHER" id="PTHR11406">
    <property type="entry name" value="PHOSPHOGLYCERATE KINASE"/>
    <property type="match status" value="1"/>
</dbReference>
<comment type="caution">
    <text evidence="13">Lacks conserved residue(s) required for the propagation of feature annotation.</text>
</comment>
<dbReference type="GO" id="GO:0043531">
    <property type="term" value="F:ADP binding"/>
    <property type="evidence" value="ECO:0007669"/>
    <property type="project" value="TreeGrafter"/>
</dbReference>
<evidence type="ECO:0000256" key="7">
    <source>
        <dbReference type="ARBA" id="ARBA00022490"/>
    </source>
</evidence>
<feature type="binding site" evidence="13 15">
    <location>
        <begin position="369"/>
        <end position="372"/>
    </location>
    <ligand>
        <name>ATP</name>
        <dbReference type="ChEBI" id="CHEBI:30616"/>
    </ligand>
</feature>
<keyword evidence="18" id="KW-1185">Reference proteome</keyword>
<dbReference type="GO" id="GO:0006094">
    <property type="term" value="P:gluconeogenesis"/>
    <property type="evidence" value="ECO:0007669"/>
    <property type="project" value="TreeGrafter"/>
</dbReference>
<evidence type="ECO:0000313" key="18">
    <source>
        <dbReference type="Proteomes" id="UP000503399"/>
    </source>
</evidence>
<evidence type="ECO:0000256" key="8">
    <source>
        <dbReference type="ARBA" id="ARBA00022679"/>
    </source>
</evidence>
<dbReference type="EMBL" id="LR778114">
    <property type="protein sequence ID" value="CAB1129720.1"/>
    <property type="molecule type" value="Genomic_DNA"/>
</dbReference>
<evidence type="ECO:0000256" key="5">
    <source>
        <dbReference type="ARBA" id="ARBA00013061"/>
    </source>
</evidence>
<feature type="binding site" evidence="13">
    <location>
        <position position="57"/>
    </location>
    <ligand>
        <name>substrate</name>
    </ligand>
</feature>
<keyword evidence="7 13" id="KW-0963">Cytoplasm</keyword>
<dbReference type="PRINTS" id="PR00477">
    <property type="entry name" value="PHGLYCKINASE"/>
</dbReference>
<dbReference type="PIRSF" id="PIRSF000724">
    <property type="entry name" value="Pgk"/>
    <property type="match status" value="1"/>
</dbReference>
<evidence type="ECO:0000313" key="17">
    <source>
        <dbReference type="EMBL" id="CAB1129720.1"/>
    </source>
</evidence>
<evidence type="ECO:0000256" key="4">
    <source>
        <dbReference type="ARBA" id="ARBA00011245"/>
    </source>
</evidence>
<feature type="binding site" evidence="13 14">
    <location>
        <begin position="80"/>
        <end position="83"/>
    </location>
    <ligand>
        <name>substrate</name>
    </ligand>
</feature>
<evidence type="ECO:0000256" key="13">
    <source>
        <dbReference type="HAMAP-Rule" id="MF_00145"/>
    </source>
</evidence>
<comment type="catalytic activity">
    <reaction evidence="1 13 16">
        <text>(2R)-3-phosphoglycerate + ATP = (2R)-3-phospho-glyceroyl phosphate + ADP</text>
        <dbReference type="Rhea" id="RHEA:14801"/>
        <dbReference type="ChEBI" id="CHEBI:30616"/>
        <dbReference type="ChEBI" id="CHEBI:57604"/>
        <dbReference type="ChEBI" id="CHEBI:58272"/>
        <dbReference type="ChEBI" id="CHEBI:456216"/>
        <dbReference type="EC" id="2.7.2.3"/>
    </reaction>
</comment>
<proteinExistence type="inferred from homology"/>
<dbReference type="PANTHER" id="PTHR11406:SF23">
    <property type="entry name" value="PHOSPHOGLYCERATE KINASE 1, CHLOROPLASTIC-RELATED"/>
    <property type="match status" value="1"/>
</dbReference>